<gene>
    <name evidence="1" type="ORF">DERP_013234</name>
</gene>
<protein>
    <submittedName>
        <fullName evidence="1">Uncharacterized protein</fullName>
    </submittedName>
</protein>
<evidence type="ECO:0000313" key="1">
    <source>
        <dbReference type="EMBL" id="KAH9412925.1"/>
    </source>
</evidence>
<feature type="non-terminal residue" evidence="1">
    <location>
        <position position="1"/>
    </location>
</feature>
<organism evidence="1 2">
    <name type="scientific">Dermatophagoides pteronyssinus</name>
    <name type="common">European house dust mite</name>
    <dbReference type="NCBI Taxonomy" id="6956"/>
    <lineage>
        <taxon>Eukaryota</taxon>
        <taxon>Metazoa</taxon>
        <taxon>Ecdysozoa</taxon>
        <taxon>Arthropoda</taxon>
        <taxon>Chelicerata</taxon>
        <taxon>Arachnida</taxon>
        <taxon>Acari</taxon>
        <taxon>Acariformes</taxon>
        <taxon>Sarcoptiformes</taxon>
        <taxon>Astigmata</taxon>
        <taxon>Psoroptidia</taxon>
        <taxon>Analgoidea</taxon>
        <taxon>Pyroglyphidae</taxon>
        <taxon>Dermatophagoidinae</taxon>
        <taxon>Dermatophagoides</taxon>
    </lineage>
</organism>
<reference evidence="1 2" key="1">
    <citation type="journal article" date="2018" name="J. Allergy Clin. Immunol.">
        <title>High-quality assembly of Dermatophagoides pteronyssinus genome and transcriptome reveals a wide range of novel allergens.</title>
        <authorList>
            <person name="Liu X.Y."/>
            <person name="Yang K.Y."/>
            <person name="Wang M.Q."/>
            <person name="Kwok J.S."/>
            <person name="Zeng X."/>
            <person name="Yang Z."/>
            <person name="Xiao X.J."/>
            <person name="Lau C.P."/>
            <person name="Li Y."/>
            <person name="Huang Z.M."/>
            <person name="Ba J.G."/>
            <person name="Yim A.K."/>
            <person name="Ouyang C.Y."/>
            <person name="Ngai S.M."/>
            <person name="Chan T.F."/>
            <person name="Leung E.L."/>
            <person name="Liu L."/>
            <person name="Liu Z.G."/>
            <person name="Tsui S.K."/>
        </authorList>
    </citation>
    <scope>NUCLEOTIDE SEQUENCE [LARGE SCALE GENOMIC DNA]</scope>
    <source>
        <strain evidence="1">Derp</strain>
    </source>
</reference>
<reference evidence="1 2" key="2">
    <citation type="journal article" date="2022" name="Mol. Biol. Evol.">
        <title>Comparative Genomics Reveals Insights into the Divergent Evolution of Astigmatic Mites and Household Pest Adaptations.</title>
        <authorList>
            <person name="Xiong Q."/>
            <person name="Wan A.T."/>
            <person name="Liu X."/>
            <person name="Fung C.S."/>
            <person name="Xiao X."/>
            <person name="Malainual N."/>
            <person name="Hou J."/>
            <person name="Wang L."/>
            <person name="Wang M."/>
            <person name="Yang K.Y."/>
            <person name="Cui Y."/>
            <person name="Leung E.L."/>
            <person name="Nong W."/>
            <person name="Shin S.K."/>
            <person name="Au S.W."/>
            <person name="Jeong K.Y."/>
            <person name="Chew F.T."/>
            <person name="Hui J.H."/>
            <person name="Leung T.F."/>
            <person name="Tungtrongchitr A."/>
            <person name="Zhong N."/>
            <person name="Liu Z."/>
            <person name="Tsui S.K."/>
        </authorList>
    </citation>
    <scope>NUCLEOTIDE SEQUENCE [LARGE SCALE GENOMIC DNA]</scope>
    <source>
        <strain evidence="1">Derp</strain>
    </source>
</reference>
<keyword evidence="2" id="KW-1185">Reference proteome</keyword>
<accession>A0ABQ8IRH9</accession>
<comment type="caution">
    <text evidence="1">The sequence shown here is derived from an EMBL/GenBank/DDBJ whole genome shotgun (WGS) entry which is preliminary data.</text>
</comment>
<dbReference type="Proteomes" id="UP000887458">
    <property type="component" value="Unassembled WGS sequence"/>
</dbReference>
<evidence type="ECO:0000313" key="2">
    <source>
        <dbReference type="Proteomes" id="UP000887458"/>
    </source>
</evidence>
<dbReference type="EMBL" id="NJHN03000126">
    <property type="protein sequence ID" value="KAH9412925.1"/>
    <property type="molecule type" value="Genomic_DNA"/>
</dbReference>
<name>A0ABQ8IRH9_DERPT</name>
<sequence>KREEEKENSQLISMSEKTDQLFFEDKFKTSVSLKPFKRSNDDASVLQPRKTSDVINFENKIDQHLVGWLGLASSIYFEN</sequence>
<proteinExistence type="predicted"/>